<evidence type="ECO:0000313" key="2">
    <source>
        <dbReference type="Proteomes" id="UP001320706"/>
    </source>
</evidence>
<gene>
    <name evidence="1" type="ORF">M8818_006667</name>
</gene>
<dbReference type="EMBL" id="JAMKPW020000041">
    <property type="protein sequence ID" value="KAK8196502.1"/>
    <property type="molecule type" value="Genomic_DNA"/>
</dbReference>
<comment type="caution">
    <text evidence="1">The sequence shown here is derived from an EMBL/GenBank/DDBJ whole genome shotgun (WGS) entry which is preliminary data.</text>
</comment>
<proteinExistence type="predicted"/>
<reference evidence="1" key="1">
    <citation type="submission" date="2024-02" db="EMBL/GenBank/DDBJ databases">
        <title>Metagenome Assembled Genome of Zalaria obscura JY119.</title>
        <authorList>
            <person name="Vighnesh L."/>
            <person name="Jagadeeshwari U."/>
            <person name="Venkata Ramana C."/>
            <person name="Sasikala C."/>
        </authorList>
    </citation>
    <scope>NUCLEOTIDE SEQUENCE</scope>
    <source>
        <strain evidence="1">JY119</strain>
    </source>
</reference>
<keyword evidence="2" id="KW-1185">Reference proteome</keyword>
<sequence>MICQDRYSSNLKCAVPAPILLLESASLQSDVAAIPEDRWREAREAETWLALPRPGSLQAQMSRSRSRRSNGEVTHSAIGDTSVRGASARSGDGTWDQRRH</sequence>
<dbReference type="Proteomes" id="UP001320706">
    <property type="component" value="Unassembled WGS sequence"/>
</dbReference>
<protein>
    <submittedName>
        <fullName evidence="1">Uncharacterized protein</fullName>
    </submittedName>
</protein>
<accession>A0ACC3S5N3</accession>
<name>A0ACC3S5N3_9PEZI</name>
<evidence type="ECO:0000313" key="1">
    <source>
        <dbReference type="EMBL" id="KAK8196502.1"/>
    </source>
</evidence>
<organism evidence="1 2">
    <name type="scientific">Zalaria obscura</name>
    <dbReference type="NCBI Taxonomy" id="2024903"/>
    <lineage>
        <taxon>Eukaryota</taxon>
        <taxon>Fungi</taxon>
        <taxon>Dikarya</taxon>
        <taxon>Ascomycota</taxon>
        <taxon>Pezizomycotina</taxon>
        <taxon>Dothideomycetes</taxon>
        <taxon>Dothideomycetidae</taxon>
        <taxon>Dothideales</taxon>
        <taxon>Zalariaceae</taxon>
        <taxon>Zalaria</taxon>
    </lineage>
</organism>